<feature type="domain" description="Tyrosinase copper-binding" evidence="12">
    <location>
        <begin position="134"/>
        <end position="151"/>
    </location>
</feature>
<dbReference type="InterPro" id="IPR041640">
    <property type="entry name" value="Tyrosinase_C"/>
</dbReference>
<evidence type="ECO:0000256" key="3">
    <source>
        <dbReference type="ARBA" id="ARBA00011906"/>
    </source>
</evidence>
<keyword evidence="4" id="KW-0479">Metal-binding</keyword>
<evidence type="ECO:0000259" key="12">
    <source>
        <dbReference type="PROSITE" id="PS00497"/>
    </source>
</evidence>
<organism evidence="14 15">
    <name type="scientific">Drechslerella dactyloides</name>
    <name type="common">Nematode-trapping fungus</name>
    <name type="synonym">Arthrobotrys dactyloides</name>
    <dbReference type="NCBI Taxonomy" id="74499"/>
    <lineage>
        <taxon>Eukaryota</taxon>
        <taxon>Fungi</taxon>
        <taxon>Dikarya</taxon>
        <taxon>Ascomycota</taxon>
        <taxon>Pezizomycotina</taxon>
        <taxon>Orbiliomycetes</taxon>
        <taxon>Orbiliales</taxon>
        <taxon>Orbiliaceae</taxon>
        <taxon>Drechslerella</taxon>
    </lineage>
</organism>
<keyword evidence="8" id="KW-0470">Melanin biosynthesis</keyword>
<accession>A0AAD6J3Z0</accession>
<comment type="cofactor">
    <cofactor evidence="1">
        <name>Cu(2+)</name>
        <dbReference type="ChEBI" id="CHEBI:29036"/>
    </cofactor>
</comment>
<sequence length="646" mass="71598">MVAWSSLKWAVAATCAAGLTQVEALPAAASRDGTMELSSGLLRRQKNNFYTFSGVQQGLGPAPDQVPLRKEIREMIQNPTEFNLFLLALQRFYQMPQKDEKSFFGIAGIHGRPFKPWDNVPSGKGDAKSGYCTHKDVLFLPWHRPYLALYEQLVWEHARDIVNEFPEPKKAAYKAVLPTLRIPYWDWAVNSTIPDEVGTFATIKIDTPKGQQTIPNPLYSYKFTDLSEFSDFQSPYAKMNETVRYPQIVDGVYSSQIDPLNRVMENAAGSLTNTVYKILTTYKDFSGVSTSAYNRHTGRPVDSFESVHDNIHQAIGGPIGGPSGHMTDISMAAFDPIFWLHHTNIDRLFAIWQEVNPTGYNFSSTSSFGTFTMDSETPESLDTPLTPFHQTGTAFYTSATIARTQKFGYTYPETNDWNIPQQDRVKSVIAAINRIYGQDTPAGALSAALALPVPPGSNLPVMFPTNQPLNTPPPPSVLAGYKKSVVQDGKYYEWTTEIQVNHASLNGNVRVFIFLGDVPNQPNQWDTSKSFLGSFSVWTMKSNSHDAIVHGTVPLTSALLNKIVSSEVENLKRETVTPYLLKNLKCKVAGPNGIVDIKTIADLKVSVSYASVTLPKSESDAPTWDTPEVAINMIDVPKGVFTPVQN</sequence>
<protein>
    <recommendedName>
        <fullName evidence="3">tyrosinase</fullName>
        <ecNumber evidence="3">1.14.18.1</ecNumber>
    </recommendedName>
</protein>
<dbReference type="InterPro" id="IPR050316">
    <property type="entry name" value="Tyrosinase/Hemocyanin"/>
</dbReference>
<feature type="chain" id="PRO_5042067931" description="tyrosinase" evidence="11">
    <location>
        <begin position="25"/>
        <end position="646"/>
    </location>
</feature>
<gene>
    <name evidence="14" type="ORF">Dda_2519</name>
</gene>
<dbReference type="GO" id="GO:0004503">
    <property type="term" value="F:tyrosinase activity"/>
    <property type="evidence" value="ECO:0007669"/>
    <property type="project" value="UniProtKB-EC"/>
</dbReference>
<evidence type="ECO:0000256" key="8">
    <source>
        <dbReference type="ARBA" id="ARBA00023101"/>
    </source>
</evidence>
<keyword evidence="15" id="KW-1185">Reference proteome</keyword>
<dbReference type="GO" id="GO:0042438">
    <property type="term" value="P:melanin biosynthetic process"/>
    <property type="evidence" value="ECO:0007669"/>
    <property type="project" value="UniProtKB-KW"/>
</dbReference>
<evidence type="ECO:0000256" key="9">
    <source>
        <dbReference type="ARBA" id="ARBA00048233"/>
    </source>
</evidence>
<dbReference type="SUPFAM" id="SSF48056">
    <property type="entry name" value="Di-copper centre-containing domain"/>
    <property type="match status" value="1"/>
</dbReference>
<dbReference type="AlphaFoldDB" id="A0AAD6J3Z0"/>
<dbReference type="Pfam" id="PF18132">
    <property type="entry name" value="Tyrosinase_C"/>
    <property type="match status" value="1"/>
</dbReference>
<reference evidence="14" key="1">
    <citation type="submission" date="2023-01" db="EMBL/GenBank/DDBJ databases">
        <title>The chitinases involved in constricting ring structure development in the nematode-trapping fungus Drechslerella dactyloides.</title>
        <authorList>
            <person name="Wang R."/>
            <person name="Zhang L."/>
            <person name="Tang P."/>
            <person name="Li S."/>
            <person name="Liang L."/>
        </authorList>
    </citation>
    <scope>NUCLEOTIDE SEQUENCE</scope>
    <source>
        <strain evidence="14">YMF1.00031</strain>
    </source>
</reference>
<evidence type="ECO:0000256" key="2">
    <source>
        <dbReference type="ARBA" id="ARBA00009928"/>
    </source>
</evidence>
<comment type="catalytic activity">
    <reaction evidence="10">
        <text>L-tyrosine + O2 = L-dopaquinone + H2O</text>
        <dbReference type="Rhea" id="RHEA:18117"/>
        <dbReference type="ChEBI" id="CHEBI:15377"/>
        <dbReference type="ChEBI" id="CHEBI:15379"/>
        <dbReference type="ChEBI" id="CHEBI:57924"/>
        <dbReference type="ChEBI" id="CHEBI:58315"/>
        <dbReference type="EC" id="1.14.18.1"/>
    </reaction>
</comment>
<proteinExistence type="inferred from homology"/>
<feature type="signal peptide" evidence="11">
    <location>
        <begin position="1"/>
        <end position="24"/>
    </location>
</feature>
<feature type="domain" description="Tyrosinase copper-binding" evidence="13">
    <location>
        <begin position="335"/>
        <end position="346"/>
    </location>
</feature>
<keyword evidence="5" id="KW-0560">Oxidoreductase</keyword>
<dbReference type="PANTHER" id="PTHR11474">
    <property type="entry name" value="TYROSINASE FAMILY MEMBER"/>
    <property type="match status" value="1"/>
</dbReference>
<evidence type="ECO:0000256" key="11">
    <source>
        <dbReference type="SAM" id="SignalP"/>
    </source>
</evidence>
<keyword evidence="6" id="KW-0186">Copper</keyword>
<evidence type="ECO:0000313" key="15">
    <source>
        <dbReference type="Proteomes" id="UP001221413"/>
    </source>
</evidence>
<evidence type="ECO:0000256" key="5">
    <source>
        <dbReference type="ARBA" id="ARBA00023002"/>
    </source>
</evidence>
<evidence type="ECO:0000259" key="13">
    <source>
        <dbReference type="PROSITE" id="PS00498"/>
    </source>
</evidence>
<dbReference type="EMBL" id="JAQGDS010000003">
    <property type="protein sequence ID" value="KAJ6261721.1"/>
    <property type="molecule type" value="Genomic_DNA"/>
</dbReference>
<evidence type="ECO:0000256" key="1">
    <source>
        <dbReference type="ARBA" id="ARBA00001973"/>
    </source>
</evidence>
<dbReference type="InterPro" id="IPR008922">
    <property type="entry name" value="Di-copper_centre_dom_sf"/>
</dbReference>
<dbReference type="PROSITE" id="PS00498">
    <property type="entry name" value="TYROSINASE_2"/>
    <property type="match status" value="1"/>
</dbReference>
<keyword evidence="11" id="KW-0732">Signal</keyword>
<dbReference type="EC" id="1.14.18.1" evidence="3"/>
<dbReference type="Gene3D" id="1.10.1280.10">
    <property type="entry name" value="Di-copper center containing domain from catechol oxidase"/>
    <property type="match status" value="1"/>
</dbReference>
<evidence type="ECO:0000256" key="10">
    <source>
        <dbReference type="ARBA" id="ARBA00048881"/>
    </source>
</evidence>
<comment type="similarity">
    <text evidence="2">Belongs to the tyrosinase family.</text>
</comment>
<dbReference type="Proteomes" id="UP001221413">
    <property type="component" value="Unassembled WGS sequence"/>
</dbReference>
<dbReference type="Pfam" id="PF00264">
    <property type="entry name" value="Tyrosinase"/>
    <property type="match status" value="1"/>
</dbReference>
<dbReference type="PANTHER" id="PTHR11474:SF76">
    <property type="entry name" value="SHKT DOMAIN-CONTAINING PROTEIN"/>
    <property type="match status" value="1"/>
</dbReference>
<comment type="caution">
    <text evidence="14">The sequence shown here is derived from an EMBL/GenBank/DDBJ whole genome shotgun (WGS) entry which is preliminary data.</text>
</comment>
<evidence type="ECO:0000256" key="4">
    <source>
        <dbReference type="ARBA" id="ARBA00022723"/>
    </source>
</evidence>
<evidence type="ECO:0000256" key="7">
    <source>
        <dbReference type="ARBA" id="ARBA00023033"/>
    </source>
</evidence>
<evidence type="ECO:0000313" key="14">
    <source>
        <dbReference type="EMBL" id="KAJ6261721.1"/>
    </source>
</evidence>
<dbReference type="PRINTS" id="PR00092">
    <property type="entry name" value="TYROSINASE"/>
</dbReference>
<evidence type="ECO:0000256" key="6">
    <source>
        <dbReference type="ARBA" id="ARBA00023008"/>
    </source>
</evidence>
<dbReference type="Gene3D" id="2.60.310.20">
    <property type="match status" value="1"/>
</dbReference>
<dbReference type="GO" id="GO:0046872">
    <property type="term" value="F:metal ion binding"/>
    <property type="evidence" value="ECO:0007669"/>
    <property type="project" value="UniProtKB-KW"/>
</dbReference>
<dbReference type="PROSITE" id="PS00497">
    <property type="entry name" value="TYROSINASE_1"/>
    <property type="match status" value="1"/>
</dbReference>
<comment type="catalytic activity">
    <reaction evidence="9">
        <text>2 L-dopa + O2 = 2 L-dopaquinone + 2 H2O</text>
        <dbReference type="Rhea" id="RHEA:34287"/>
        <dbReference type="ChEBI" id="CHEBI:15377"/>
        <dbReference type="ChEBI" id="CHEBI:15379"/>
        <dbReference type="ChEBI" id="CHEBI:57504"/>
        <dbReference type="ChEBI" id="CHEBI:57924"/>
        <dbReference type="EC" id="1.14.18.1"/>
    </reaction>
</comment>
<dbReference type="InterPro" id="IPR002227">
    <property type="entry name" value="Tyrosinase_Cu-bd"/>
</dbReference>
<keyword evidence="7" id="KW-0503">Monooxygenase</keyword>
<name>A0AAD6J3Z0_DREDA</name>